<evidence type="ECO:0000256" key="6">
    <source>
        <dbReference type="SAM" id="Phobius"/>
    </source>
</evidence>
<sequence length="375" mass="42312">MTKKPQQKEEFEVTLEKRKRFIINFAFAACIIVILYFCFKYLAAWLLPFIIGLAIAAFLQRPINWITQKTRLNKSIVAPILAFILLTIIGFLCVLCIYNAINEVADIVVHLPEWYQKTAPAVADALSSRMDNLLERLPNELEQQIGQFSQDIIHTTQQKLISLSGTAVTWLANKASLLPAMLISIIITIVATFFISVEFDNLKHFFKLQIPQKYLIQVTNTWDTFGKTLLQMLRSYLLIMFITFVELSIGLVLLKVDYAILLAAIISLVDILPVIGTGTILIPWGLISLIMGQTGFGIAILVLYVIITVIRNILEPRIIGKRIGLHPLVTLIFMYLGLHVMGIVGMFVFPLAVILLKDLQSAGKIHLWQENESDT</sequence>
<evidence type="ECO:0000313" key="8">
    <source>
        <dbReference type="Proteomes" id="UP000199158"/>
    </source>
</evidence>
<feature type="transmembrane region" description="Helical" evidence="6">
    <location>
        <begin position="236"/>
        <end position="254"/>
    </location>
</feature>
<evidence type="ECO:0000256" key="5">
    <source>
        <dbReference type="ARBA" id="ARBA00023136"/>
    </source>
</evidence>
<keyword evidence="3 6" id="KW-0812">Transmembrane</keyword>
<evidence type="ECO:0000256" key="3">
    <source>
        <dbReference type="ARBA" id="ARBA00022692"/>
    </source>
</evidence>
<dbReference type="GO" id="GO:0016020">
    <property type="term" value="C:membrane"/>
    <property type="evidence" value="ECO:0007669"/>
    <property type="project" value="UniProtKB-SubCell"/>
</dbReference>
<dbReference type="EMBL" id="FOCG01000001">
    <property type="protein sequence ID" value="SEM44765.1"/>
    <property type="molecule type" value="Genomic_DNA"/>
</dbReference>
<dbReference type="Proteomes" id="UP000199158">
    <property type="component" value="Unassembled WGS sequence"/>
</dbReference>
<dbReference type="GO" id="GO:0055085">
    <property type="term" value="P:transmembrane transport"/>
    <property type="evidence" value="ECO:0007669"/>
    <property type="project" value="TreeGrafter"/>
</dbReference>
<dbReference type="STRING" id="474960.SAMN05216180_0007"/>
<dbReference type="PANTHER" id="PTHR21716:SF68">
    <property type="entry name" value="TRANSPORT PROTEIN YTVI-RELATED"/>
    <property type="match status" value="1"/>
</dbReference>
<dbReference type="AlphaFoldDB" id="A0A1H7YFP0"/>
<dbReference type="PANTHER" id="PTHR21716">
    <property type="entry name" value="TRANSMEMBRANE PROTEIN"/>
    <property type="match status" value="1"/>
</dbReference>
<keyword evidence="8" id="KW-1185">Reference proteome</keyword>
<comment type="subcellular location">
    <subcellularLocation>
        <location evidence="1">Membrane</location>
        <topology evidence="1">Multi-pass membrane protein</topology>
    </subcellularLocation>
</comment>
<dbReference type="InterPro" id="IPR014227">
    <property type="entry name" value="YtvI-like"/>
</dbReference>
<feature type="transmembrane region" description="Helical" evidence="6">
    <location>
        <begin position="177"/>
        <end position="197"/>
    </location>
</feature>
<feature type="transmembrane region" description="Helical" evidence="6">
    <location>
        <begin position="80"/>
        <end position="101"/>
    </location>
</feature>
<feature type="transmembrane region" description="Helical" evidence="6">
    <location>
        <begin position="334"/>
        <end position="356"/>
    </location>
</feature>
<dbReference type="RefSeq" id="WP_092750412.1">
    <property type="nucleotide sequence ID" value="NZ_FOCG01000001.1"/>
</dbReference>
<feature type="transmembrane region" description="Helical" evidence="6">
    <location>
        <begin position="294"/>
        <end position="314"/>
    </location>
</feature>
<evidence type="ECO:0000256" key="4">
    <source>
        <dbReference type="ARBA" id="ARBA00022989"/>
    </source>
</evidence>
<feature type="transmembrane region" description="Helical" evidence="6">
    <location>
        <begin position="260"/>
        <end position="282"/>
    </location>
</feature>
<feature type="transmembrane region" description="Helical" evidence="6">
    <location>
        <begin position="21"/>
        <end position="37"/>
    </location>
</feature>
<comment type="similarity">
    <text evidence="2">Belongs to the autoinducer-2 exporter (AI-2E) (TC 2.A.86) family.</text>
</comment>
<gene>
    <name evidence="7" type="ORF">SAMN05216180_0007</name>
</gene>
<keyword evidence="4 6" id="KW-1133">Transmembrane helix</keyword>
<organism evidence="7 8">
    <name type="scientific">Hydrogenoanaerobacterium saccharovorans</name>
    <dbReference type="NCBI Taxonomy" id="474960"/>
    <lineage>
        <taxon>Bacteria</taxon>
        <taxon>Bacillati</taxon>
        <taxon>Bacillota</taxon>
        <taxon>Clostridia</taxon>
        <taxon>Eubacteriales</taxon>
        <taxon>Oscillospiraceae</taxon>
        <taxon>Hydrogenoanaerobacterium</taxon>
    </lineage>
</organism>
<dbReference type="Pfam" id="PF01594">
    <property type="entry name" value="AI-2E_transport"/>
    <property type="match status" value="1"/>
</dbReference>
<keyword evidence="5 6" id="KW-0472">Membrane</keyword>
<accession>A0A1H7YFP0</accession>
<evidence type="ECO:0000256" key="1">
    <source>
        <dbReference type="ARBA" id="ARBA00004141"/>
    </source>
</evidence>
<dbReference type="OrthoDB" id="9774361at2"/>
<evidence type="ECO:0000313" key="7">
    <source>
        <dbReference type="EMBL" id="SEM44765.1"/>
    </source>
</evidence>
<protein>
    <submittedName>
        <fullName evidence="7">Sporulation integral membrane protein YtvI</fullName>
    </submittedName>
</protein>
<evidence type="ECO:0000256" key="2">
    <source>
        <dbReference type="ARBA" id="ARBA00009773"/>
    </source>
</evidence>
<reference evidence="7 8" key="1">
    <citation type="submission" date="2016-10" db="EMBL/GenBank/DDBJ databases">
        <authorList>
            <person name="de Groot N.N."/>
        </authorList>
    </citation>
    <scope>NUCLEOTIDE SEQUENCE [LARGE SCALE GENOMIC DNA]</scope>
    <source>
        <strain evidence="7 8">CGMCC 1.5070</strain>
    </source>
</reference>
<dbReference type="InterPro" id="IPR002549">
    <property type="entry name" value="AI-2E-like"/>
</dbReference>
<dbReference type="NCBIfam" id="TIGR02872">
    <property type="entry name" value="spore_ytvI"/>
    <property type="match status" value="1"/>
</dbReference>
<name>A0A1H7YFP0_9FIRM</name>
<proteinExistence type="inferred from homology"/>